<evidence type="ECO:0008006" key="6">
    <source>
        <dbReference type="Google" id="ProtNLM"/>
    </source>
</evidence>
<evidence type="ECO:0000313" key="5">
    <source>
        <dbReference type="Proteomes" id="UP000800041"/>
    </source>
</evidence>
<dbReference type="GO" id="GO:0003677">
    <property type="term" value="F:DNA binding"/>
    <property type="evidence" value="ECO:0007669"/>
    <property type="project" value="UniProtKB-KW"/>
</dbReference>
<evidence type="ECO:0000256" key="2">
    <source>
        <dbReference type="ARBA" id="ARBA00023125"/>
    </source>
</evidence>
<sequence>NVVAKASLSCRLDLQLLTRQMRNATLAKNFCMAVVKLRSPPTTAMFFVSGKRVVTGARTVGESKVATRKVVKMVKKVGFPAVLEGWEVVNVVGAGSVGHLLDLPALDIEFDRIIRAGGEFEVHYSVELFPGLTCKVREVPRCSFVVFTSGKVNVMGAKSAEEVKERWEWFLPFL</sequence>
<feature type="non-terminal residue" evidence="4">
    <location>
        <position position="174"/>
    </location>
</feature>
<reference evidence="4" key="1">
    <citation type="journal article" date="2020" name="Stud. Mycol.">
        <title>101 Dothideomycetes genomes: a test case for predicting lifestyles and emergence of pathogens.</title>
        <authorList>
            <person name="Haridas S."/>
            <person name="Albert R."/>
            <person name="Binder M."/>
            <person name="Bloem J."/>
            <person name="Labutti K."/>
            <person name="Salamov A."/>
            <person name="Andreopoulos B."/>
            <person name="Baker S."/>
            <person name="Barry K."/>
            <person name="Bills G."/>
            <person name="Bluhm B."/>
            <person name="Cannon C."/>
            <person name="Castanera R."/>
            <person name="Culley D."/>
            <person name="Daum C."/>
            <person name="Ezra D."/>
            <person name="Gonzalez J."/>
            <person name="Henrissat B."/>
            <person name="Kuo A."/>
            <person name="Liang C."/>
            <person name="Lipzen A."/>
            <person name="Lutzoni F."/>
            <person name="Magnuson J."/>
            <person name="Mondo S."/>
            <person name="Nolan M."/>
            <person name="Ohm R."/>
            <person name="Pangilinan J."/>
            <person name="Park H.-J."/>
            <person name="Ramirez L."/>
            <person name="Alfaro M."/>
            <person name="Sun H."/>
            <person name="Tritt A."/>
            <person name="Yoshinaga Y."/>
            <person name="Zwiers L.-H."/>
            <person name="Turgeon B."/>
            <person name="Goodwin S."/>
            <person name="Spatafora J."/>
            <person name="Crous P."/>
            <person name="Grigoriev I."/>
        </authorList>
    </citation>
    <scope>NUCLEOTIDE SEQUENCE</scope>
    <source>
        <strain evidence="4">CBS 113979</strain>
    </source>
</reference>
<dbReference type="SUPFAM" id="SSF55945">
    <property type="entry name" value="TATA-box binding protein-like"/>
    <property type="match status" value="2"/>
</dbReference>
<dbReference type="InterPro" id="IPR000814">
    <property type="entry name" value="TBP"/>
</dbReference>
<dbReference type="OrthoDB" id="2127950at2759"/>
<dbReference type="InterPro" id="IPR012295">
    <property type="entry name" value="TBP_dom_sf"/>
</dbReference>
<dbReference type="Proteomes" id="UP000800041">
    <property type="component" value="Unassembled WGS sequence"/>
</dbReference>
<name>A0A6G1GPZ9_9PEZI</name>
<dbReference type="Gene3D" id="3.30.310.10">
    <property type="entry name" value="TATA-Binding Protein"/>
    <property type="match status" value="2"/>
</dbReference>
<dbReference type="AlphaFoldDB" id="A0A6G1GPZ9"/>
<dbReference type="Pfam" id="PF00352">
    <property type="entry name" value="TBP"/>
    <property type="match status" value="2"/>
</dbReference>
<evidence type="ECO:0000256" key="3">
    <source>
        <dbReference type="ARBA" id="ARBA00023163"/>
    </source>
</evidence>
<proteinExistence type="inferred from homology"/>
<dbReference type="PRINTS" id="PR00686">
    <property type="entry name" value="TIFACTORIID"/>
</dbReference>
<evidence type="ECO:0000313" key="4">
    <source>
        <dbReference type="EMBL" id="KAF1983046.1"/>
    </source>
</evidence>
<dbReference type="PANTHER" id="PTHR10126">
    <property type="entry name" value="TATA-BOX BINDING PROTEIN"/>
    <property type="match status" value="1"/>
</dbReference>
<feature type="non-terminal residue" evidence="4">
    <location>
        <position position="1"/>
    </location>
</feature>
<dbReference type="EMBL" id="ML977178">
    <property type="protein sequence ID" value="KAF1983046.1"/>
    <property type="molecule type" value="Genomic_DNA"/>
</dbReference>
<keyword evidence="3" id="KW-0804">Transcription</keyword>
<accession>A0A6G1GPZ9</accession>
<gene>
    <name evidence="4" type="ORF">K402DRAFT_298415</name>
</gene>
<keyword evidence="2" id="KW-0238">DNA-binding</keyword>
<evidence type="ECO:0000256" key="1">
    <source>
        <dbReference type="ARBA" id="ARBA00005560"/>
    </source>
</evidence>
<organism evidence="4 5">
    <name type="scientific">Aulographum hederae CBS 113979</name>
    <dbReference type="NCBI Taxonomy" id="1176131"/>
    <lineage>
        <taxon>Eukaryota</taxon>
        <taxon>Fungi</taxon>
        <taxon>Dikarya</taxon>
        <taxon>Ascomycota</taxon>
        <taxon>Pezizomycotina</taxon>
        <taxon>Dothideomycetes</taxon>
        <taxon>Pleosporomycetidae</taxon>
        <taxon>Aulographales</taxon>
        <taxon>Aulographaceae</taxon>
    </lineage>
</organism>
<keyword evidence="5" id="KW-1185">Reference proteome</keyword>
<dbReference type="GO" id="GO:0006352">
    <property type="term" value="P:DNA-templated transcription initiation"/>
    <property type="evidence" value="ECO:0007669"/>
    <property type="project" value="InterPro"/>
</dbReference>
<comment type="similarity">
    <text evidence="1">Belongs to the TBP family.</text>
</comment>
<protein>
    <recommendedName>
        <fullName evidence="6">TATA-box binding protein</fullName>
    </recommendedName>
</protein>